<keyword evidence="3" id="KW-1185">Reference proteome</keyword>
<dbReference type="EMBL" id="CP116810">
    <property type="protein sequence ID" value="WCL94014.1"/>
    <property type="molecule type" value="Genomic_DNA"/>
</dbReference>
<feature type="transmembrane region" description="Helical" evidence="1">
    <location>
        <begin position="68"/>
        <end position="91"/>
    </location>
</feature>
<dbReference type="GeneID" id="66894945"/>
<keyword evidence="1" id="KW-1133">Transmembrane helix</keyword>
<feature type="transmembrane region" description="Helical" evidence="1">
    <location>
        <begin position="31"/>
        <end position="48"/>
    </location>
</feature>
<keyword evidence="1" id="KW-0472">Membrane</keyword>
<name>A0AAE9Y0N6_RHOPA</name>
<organism evidence="2 3">
    <name type="scientific">Rhodopseudomonas palustris (strain ATCC BAA-98 / CGA009)</name>
    <dbReference type="NCBI Taxonomy" id="258594"/>
    <lineage>
        <taxon>Bacteria</taxon>
        <taxon>Pseudomonadati</taxon>
        <taxon>Pseudomonadota</taxon>
        <taxon>Alphaproteobacteria</taxon>
        <taxon>Hyphomicrobiales</taxon>
        <taxon>Nitrobacteraceae</taxon>
        <taxon>Rhodopseudomonas</taxon>
    </lineage>
</organism>
<evidence type="ECO:0000313" key="2">
    <source>
        <dbReference type="EMBL" id="WCL94014.1"/>
    </source>
</evidence>
<dbReference type="Proteomes" id="UP000001426">
    <property type="component" value="Chromosome"/>
</dbReference>
<sequence length="94" mass="10473">MESPVFVFVEIITVSGRGLAVKSKDCAMKRYLPVLFLFVAGVFFYAYLQTKLPAGYQSKGLDDWSSVILFVCSIVSMVAAVASAIIQFLFYKNR</sequence>
<keyword evidence="1" id="KW-0812">Transmembrane</keyword>
<dbReference type="KEGG" id="rpa:TX73_019865"/>
<gene>
    <name evidence="2" type="ORF">TX73_019865</name>
</gene>
<evidence type="ECO:0000313" key="3">
    <source>
        <dbReference type="Proteomes" id="UP000001426"/>
    </source>
</evidence>
<reference evidence="2 3" key="1">
    <citation type="journal article" date="2004" name="Nat. Biotechnol.">
        <title>Complete genome sequence of the metabolically versatile photosynthetic bacterium Rhodopseudomonas palustris.</title>
        <authorList>
            <person name="Larimer F.W."/>
            <person name="Chain P."/>
            <person name="Hauser L."/>
            <person name="Lamerdin J."/>
            <person name="Malfatti S."/>
            <person name="Do L."/>
            <person name="Land M.L."/>
            <person name="Pelletier D.A."/>
            <person name="Beatty J.T."/>
            <person name="Lang A.S."/>
            <person name="Tabita F.R."/>
            <person name="Gibson J.L."/>
            <person name="Hanson T.E."/>
            <person name="Bobst C."/>
            <person name="Torres J.L."/>
            <person name="Peres C."/>
            <person name="Harrison F.H."/>
            <person name="Gibson J."/>
            <person name="Harwood C.S."/>
        </authorList>
    </citation>
    <scope>NUCLEOTIDE SEQUENCE [LARGE SCALE GENOMIC DNA]</scope>
    <source>
        <strain evidence="3">ATCC BAA-98 / CGA009</strain>
    </source>
</reference>
<proteinExistence type="predicted"/>
<protein>
    <submittedName>
        <fullName evidence="2">Uncharacterized protein</fullName>
    </submittedName>
</protein>
<evidence type="ECO:0000256" key="1">
    <source>
        <dbReference type="SAM" id="Phobius"/>
    </source>
</evidence>
<dbReference type="RefSeq" id="WP_042441235.1">
    <property type="nucleotide sequence ID" value="NZ_CP116810.1"/>
</dbReference>
<accession>A0AAE9Y0N6</accession>
<dbReference type="AlphaFoldDB" id="A0AAE9Y0N6"/>